<dbReference type="SUPFAM" id="SSF52172">
    <property type="entry name" value="CheY-like"/>
    <property type="match status" value="1"/>
</dbReference>
<keyword evidence="2" id="KW-1185">Reference proteome</keyword>
<gene>
    <name evidence="1" type="ORF">GCM10023186_43390</name>
</gene>
<proteinExistence type="predicted"/>
<dbReference type="InterPro" id="IPR011006">
    <property type="entry name" value="CheY-like_superfamily"/>
</dbReference>
<evidence type="ECO:0008006" key="3">
    <source>
        <dbReference type="Google" id="ProtNLM"/>
    </source>
</evidence>
<dbReference type="Proteomes" id="UP001500454">
    <property type="component" value="Unassembled WGS sequence"/>
</dbReference>
<evidence type="ECO:0000313" key="1">
    <source>
        <dbReference type="EMBL" id="GAA4392640.1"/>
    </source>
</evidence>
<organism evidence="1 2">
    <name type="scientific">Hymenobacter koreensis</name>
    <dbReference type="NCBI Taxonomy" id="1084523"/>
    <lineage>
        <taxon>Bacteria</taxon>
        <taxon>Pseudomonadati</taxon>
        <taxon>Bacteroidota</taxon>
        <taxon>Cytophagia</taxon>
        <taxon>Cytophagales</taxon>
        <taxon>Hymenobacteraceae</taxon>
        <taxon>Hymenobacter</taxon>
    </lineage>
</organism>
<accession>A0ABP8JL95</accession>
<name>A0ABP8JL95_9BACT</name>
<comment type="caution">
    <text evidence="1">The sequence shown here is derived from an EMBL/GenBank/DDBJ whole genome shotgun (WGS) entry which is preliminary data.</text>
</comment>
<reference evidence="2" key="1">
    <citation type="journal article" date="2019" name="Int. J. Syst. Evol. Microbiol.">
        <title>The Global Catalogue of Microorganisms (GCM) 10K type strain sequencing project: providing services to taxonomists for standard genome sequencing and annotation.</title>
        <authorList>
            <consortium name="The Broad Institute Genomics Platform"/>
            <consortium name="The Broad Institute Genome Sequencing Center for Infectious Disease"/>
            <person name="Wu L."/>
            <person name="Ma J."/>
        </authorList>
    </citation>
    <scope>NUCLEOTIDE SEQUENCE [LARGE SCALE GENOMIC DNA]</scope>
    <source>
        <strain evidence="2">JCM 17924</strain>
    </source>
</reference>
<dbReference type="EMBL" id="BAABHA010000015">
    <property type="protein sequence ID" value="GAA4392640.1"/>
    <property type="molecule type" value="Genomic_DNA"/>
</dbReference>
<evidence type="ECO:0000313" key="2">
    <source>
        <dbReference type="Proteomes" id="UP001500454"/>
    </source>
</evidence>
<dbReference type="RefSeq" id="WP_345227700.1">
    <property type="nucleotide sequence ID" value="NZ_BAABHA010000015.1"/>
</dbReference>
<sequence length="99" mass="11004">MKKICTVAVITDDQFFRDASTYFLAQQNYAVLDLGQAEHEIHAQLLHQRPDLLILHTGHQGACALRCIHEHNLPTKTVAYTDAVGQPPSIRITTRSAPA</sequence>
<protein>
    <recommendedName>
        <fullName evidence="3">Response regulatory domain-containing protein</fullName>
    </recommendedName>
</protein>